<dbReference type="GO" id="GO:0008643">
    <property type="term" value="P:carbohydrate transport"/>
    <property type="evidence" value="ECO:0007669"/>
    <property type="project" value="InterPro"/>
</dbReference>
<dbReference type="InterPro" id="IPR036259">
    <property type="entry name" value="MFS_trans_sf"/>
</dbReference>
<dbReference type="GO" id="GO:0043474">
    <property type="term" value="P:pigment metabolic process involved in pigmentation"/>
    <property type="evidence" value="ECO:0007669"/>
    <property type="project" value="TreeGrafter"/>
</dbReference>
<gene>
    <name evidence="4" type="primary">mfsd12a</name>
    <name evidence="4" type="ORF">DAT39_018325</name>
</gene>
<dbReference type="FunFam" id="1.20.1250.20:FF:000905">
    <property type="entry name" value="Major facilitator superfamily domain containing 12"/>
    <property type="match status" value="1"/>
</dbReference>
<feature type="non-terminal residue" evidence="4">
    <location>
        <position position="1"/>
    </location>
</feature>
<dbReference type="GO" id="GO:0005886">
    <property type="term" value="C:plasma membrane"/>
    <property type="evidence" value="ECO:0007669"/>
    <property type="project" value="TreeGrafter"/>
</dbReference>
<evidence type="ECO:0000313" key="5">
    <source>
        <dbReference type="Proteomes" id="UP000727407"/>
    </source>
</evidence>
<dbReference type="AlphaFoldDB" id="A0A8J4WT51"/>
<name>A0A8J4WT51_CLAMG</name>
<reference evidence="4" key="1">
    <citation type="submission" date="2020-07" db="EMBL/GenBank/DDBJ databases">
        <title>Clarias magur genome sequencing, assembly and annotation.</title>
        <authorList>
            <person name="Kushwaha B."/>
            <person name="Kumar R."/>
            <person name="Das P."/>
            <person name="Joshi C.G."/>
            <person name="Kumar D."/>
            <person name="Nagpure N.S."/>
            <person name="Pandey M."/>
            <person name="Agarwal S."/>
            <person name="Srivastava S."/>
            <person name="Singh M."/>
            <person name="Sahoo L."/>
            <person name="Jayasankar P."/>
            <person name="Meher P.K."/>
            <person name="Koringa P.G."/>
            <person name="Iquebal M.A."/>
            <person name="Das S.P."/>
            <person name="Bit A."/>
            <person name="Patnaik S."/>
            <person name="Patel N."/>
            <person name="Shah T.M."/>
            <person name="Hinsu A."/>
            <person name="Jena J.K."/>
        </authorList>
    </citation>
    <scope>NUCLEOTIDE SEQUENCE</scope>
    <source>
        <strain evidence="4">CIFAMagur01</strain>
        <tissue evidence="4">Testis</tissue>
    </source>
</reference>
<feature type="transmembrane region" description="Helical" evidence="3">
    <location>
        <begin position="88"/>
        <end position="106"/>
    </location>
</feature>
<evidence type="ECO:0000256" key="3">
    <source>
        <dbReference type="SAM" id="Phobius"/>
    </source>
</evidence>
<evidence type="ECO:0000313" key="4">
    <source>
        <dbReference type="EMBL" id="KAF5891974.1"/>
    </source>
</evidence>
<feature type="transmembrane region" description="Helical" evidence="3">
    <location>
        <begin position="118"/>
        <end position="139"/>
    </location>
</feature>
<feature type="transmembrane region" description="Helical" evidence="3">
    <location>
        <begin position="200"/>
        <end position="221"/>
    </location>
</feature>
<feature type="transmembrane region" description="Helical" evidence="3">
    <location>
        <begin position="327"/>
        <end position="344"/>
    </location>
</feature>
<keyword evidence="5" id="KW-1185">Reference proteome</keyword>
<dbReference type="SUPFAM" id="SSF103473">
    <property type="entry name" value="MFS general substrate transporter"/>
    <property type="match status" value="1"/>
</dbReference>
<dbReference type="PANTHER" id="PTHR11328:SF28">
    <property type="entry name" value="MAJOR FACILITATOR SUPERFAMILY DOMAIN-CONTAINING PROTEIN 12"/>
    <property type="match status" value="1"/>
</dbReference>
<evidence type="ECO:0000256" key="2">
    <source>
        <dbReference type="ARBA" id="ARBA00008335"/>
    </source>
</evidence>
<dbReference type="EMBL" id="QNUK01000537">
    <property type="protein sequence ID" value="KAF5891974.1"/>
    <property type="molecule type" value="Genomic_DNA"/>
</dbReference>
<evidence type="ECO:0000256" key="1">
    <source>
        <dbReference type="ARBA" id="ARBA00004141"/>
    </source>
</evidence>
<dbReference type="GO" id="GO:0048021">
    <property type="term" value="P:regulation of melanin biosynthetic process"/>
    <property type="evidence" value="ECO:0007669"/>
    <property type="project" value="TreeGrafter"/>
</dbReference>
<dbReference type="PANTHER" id="PTHR11328">
    <property type="entry name" value="MAJOR FACILITATOR SUPERFAMILY DOMAIN-CONTAINING PROTEIN"/>
    <property type="match status" value="1"/>
</dbReference>
<feature type="transmembrane region" description="Helical" evidence="3">
    <location>
        <begin position="20"/>
        <end position="38"/>
    </location>
</feature>
<comment type="subcellular location">
    <subcellularLocation>
        <location evidence="1">Membrane</location>
        <topology evidence="1">Multi-pass membrane protein</topology>
    </subcellularLocation>
</comment>
<feature type="transmembrane region" description="Helical" evidence="3">
    <location>
        <begin position="159"/>
        <end position="179"/>
    </location>
</feature>
<dbReference type="Gene3D" id="1.20.1250.20">
    <property type="entry name" value="MFS general substrate transporter like domains"/>
    <property type="match status" value="2"/>
</dbReference>
<comment type="similarity">
    <text evidence="2">Belongs to the major facilitator superfamily.</text>
</comment>
<keyword evidence="3" id="KW-1133">Transmembrane helix</keyword>
<sequence length="457" mass="50536">MPEVARTLPPVRRFTYAVGHVLNDLCASMWFTYLLLYYQSVLSFRDSTAGLLLLVGQIADGVATPLIGYESDRTPGCGAYGKRKSWHLTGTICVLLSFPFIFNPCVGCSEVTPQWVGLTYFTPFIIIFQFGWAATQISHLSLIPELVTCEHEKVELTSYRYAFTVLSNITVYAVAWLLFRFQHSADSSLAEQLSHLDVPVFRNLALIVLAIGAVFSLVFHLGTREHAQHRGTEENQPLVSHSVQNSGTALQWKHWLTEPSFYQVAALYMCTRLIVNLSQTYISMYLINSLLLPKNYIATIPLVLYISGFVSSFAMKPISKRLGVSKTYVAGLVPIMAFGIWVLLDMKMGVRVYGAAVLLGAGSAVILVMSLSMTANLIADQTQSGAFVYGAMSFTDKVANGLAVMIIQTLYPCQTLACCTECVWFYHRVMVAVTGGVGIVAGLCLLSLLVWPIRIRR</sequence>
<dbReference type="OrthoDB" id="1730117at2759"/>
<dbReference type="CDD" id="cd17491">
    <property type="entry name" value="MFS_MFSD12"/>
    <property type="match status" value="1"/>
</dbReference>
<feature type="transmembrane region" description="Helical" evidence="3">
    <location>
        <begin position="296"/>
        <end position="315"/>
    </location>
</feature>
<accession>A0A8J4WT51</accession>
<feature type="transmembrane region" description="Helical" evidence="3">
    <location>
        <begin position="356"/>
        <end position="379"/>
    </location>
</feature>
<dbReference type="Proteomes" id="UP000727407">
    <property type="component" value="Unassembled WGS sequence"/>
</dbReference>
<keyword evidence="3" id="KW-0812">Transmembrane</keyword>
<dbReference type="GO" id="GO:0015293">
    <property type="term" value="F:symporter activity"/>
    <property type="evidence" value="ECO:0007669"/>
    <property type="project" value="InterPro"/>
</dbReference>
<proteinExistence type="inferred from homology"/>
<organism evidence="4 5">
    <name type="scientific">Clarias magur</name>
    <name type="common">Asian catfish</name>
    <name type="synonym">Macropteronotus magur</name>
    <dbReference type="NCBI Taxonomy" id="1594786"/>
    <lineage>
        <taxon>Eukaryota</taxon>
        <taxon>Metazoa</taxon>
        <taxon>Chordata</taxon>
        <taxon>Craniata</taxon>
        <taxon>Vertebrata</taxon>
        <taxon>Euteleostomi</taxon>
        <taxon>Actinopterygii</taxon>
        <taxon>Neopterygii</taxon>
        <taxon>Teleostei</taxon>
        <taxon>Ostariophysi</taxon>
        <taxon>Siluriformes</taxon>
        <taxon>Clariidae</taxon>
        <taxon>Clarias</taxon>
    </lineage>
</organism>
<keyword evidence="3" id="KW-0472">Membrane</keyword>
<comment type="caution">
    <text evidence="4">The sequence shown here is derived from an EMBL/GenBank/DDBJ whole genome shotgun (WGS) entry which is preliminary data.</text>
</comment>
<feature type="transmembrane region" description="Helical" evidence="3">
    <location>
        <begin position="50"/>
        <end position="68"/>
    </location>
</feature>
<feature type="transmembrane region" description="Helical" evidence="3">
    <location>
        <begin position="429"/>
        <end position="451"/>
    </location>
</feature>
<dbReference type="Pfam" id="PF13347">
    <property type="entry name" value="MFS_2"/>
    <property type="match status" value="1"/>
</dbReference>
<dbReference type="InterPro" id="IPR039672">
    <property type="entry name" value="MFS_2"/>
</dbReference>
<protein>
    <submittedName>
        <fullName evidence="4">Major facilitator superfamily domain-containing protein 12</fullName>
    </submittedName>
</protein>